<dbReference type="InterPro" id="IPR021183">
    <property type="entry name" value="NatA_aux_su"/>
</dbReference>
<dbReference type="VEuPathDB" id="FungiDB:DNF11_0905"/>
<dbReference type="Gene3D" id="1.25.40.1040">
    <property type="match status" value="1"/>
</dbReference>
<dbReference type="SUPFAM" id="SSF48452">
    <property type="entry name" value="TPR-like"/>
    <property type="match status" value="3"/>
</dbReference>
<dbReference type="PANTHER" id="PTHR22767:SF2">
    <property type="entry name" value="N(ALPHA)-ACETYLTRANSFERASE 15_16, ISOFORM A"/>
    <property type="match status" value="1"/>
</dbReference>
<dbReference type="Gene3D" id="1.25.40.1010">
    <property type="match status" value="1"/>
</dbReference>
<evidence type="ECO:0000313" key="4">
    <source>
        <dbReference type="EMBL" id="AYO41855.1"/>
    </source>
</evidence>
<dbReference type="SMART" id="SM00028">
    <property type="entry name" value="TPR"/>
    <property type="match status" value="4"/>
</dbReference>
<feature type="region of interest" description="Disordered" evidence="3">
    <location>
        <begin position="571"/>
        <end position="594"/>
    </location>
</feature>
<keyword evidence="4" id="KW-0808">Transferase</keyword>
<proteinExistence type="predicted"/>
<name>A0A3G2S1M6_MALR7</name>
<gene>
    <name evidence="4" type="primary">Naa15</name>
    <name evidence="4" type="ORF">DNF11_0905</name>
</gene>
<sequence>MPPKKVQLGTRERSLFARLIQEYETKKYKLAVKTADAILAKAPEHGETVAIKGLVLFSMHEREEGLRLTKLGVRYDLNSFICWHALGIVHRMDRNYHESLKCYAQALRIEGGNLNIIRESGFMQLQMRNYLPFIDARLVLLRTQPHLRSNWVALALAHDLAGNKTQAVRVLAGYEDVCRDIPKHCYEYSEVVLYHASLLEEMGDAHGVLDLLETQKAHIVDEPSSNAMRARALSTIGRMDDAAIAWFAMLERNSENKAWIQAYLDVVATNESRLMHLLDLKCKFPKSTMIRRMILHVAQNADFREQAREYVEYALVKNVPSLFLDLKSLYSQPGKKDMIEEIVEECRIRWDPQTGDEGHGPPSSYLYAMYYLAHHYSYTGQTSRALLYIDSIIQHTPSMPELHMTRARVLKRAGAYEAAADAMEDARLLDGQDRYLNTKAAKYLLRINKVEEAAKKLKLFTRPDLEDPVVDLVQMQAVEHIVEHAEAHVRRGEYAMALKRIHDIHKTMQDIYDDQLDFHSYCMRKMTLRTYVRTLRFEDHVFAHPAYIHAANEAAALYAKLHDQPYDPEPEVARHQALKPAQQTQESDDVSALPPDSDPFGLKLAKTQKPLEDAHLFIRKLQANAPNDIHTWISAFEVAIRGQNWLLALRALSLAYRLDPSHPRLAVQFVTFHKATFGKLPDNVRQAVDKIVADVPPLGMSPKQYYTEYNQRYGLKSAMHALGAAEVLYAAEGLDQASEVAHLVFGLIRIPDAPLFVLEAAVQFLQRVEKDAPGLATSEVSSQAFMRAAHETWPHADAFSSFEEKQRQAAARYEARRAWIHVEV</sequence>
<dbReference type="GO" id="GO:0031415">
    <property type="term" value="C:NatA complex"/>
    <property type="evidence" value="ECO:0007669"/>
    <property type="project" value="TreeGrafter"/>
</dbReference>
<evidence type="ECO:0000256" key="3">
    <source>
        <dbReference type="SAM" id="MobiDB-lite"/>
    </source>
</evidence>
<protein>
    <submittedName>
        <fullName evidence="4">N-alpha-acetyltransferase 15, NatA auxiliary subunit</fullName>
    </submittedName>
</protein>
<evidence type="ECO:0000256" key="1">
    <source>
        <dbReference type="ARBA" id="ARBA00022737"/>
    </source>
</evidence>
<dbReference type="OrthoDB" id="10263032at2759"/>
<dbReference type="STRING" id="425264.A0A3G2S1M6"/>
<accession>A0A3G2S1M6</accession>
<dbReference type="GO" id="GO:0016740">
    <property type="term" value="F:transferase activity"/>
    <property type="evidence" value="ECO:0007669"/>
    <property type="project" value="UniProtKB-KW"/>
</dbReference>
<keyword evidence="2" id="KW-0802">TPR repeat</keyword>
<dbReference type="InterPro" id="IPR011990">
    <property type="entry name" value="TPR-like_helical_dom_sf"/>
</dbReference>
<dbReference type="AlphaFoldDB" id="A0A3G2S1M6"/>
<dbReference type="PIRSF" id="PIRSF000422">
    <property type="entry name" value="N-terminal-AcTrfase-A_aux_su"/>
    <property type="match status" value="1"/>
</dbReference>
<reference evidence="4 5" key="1">
    <citation type="submission" date="2018-10" db="EMBL/GenBank/DDBJ databases">
        <title>Complete genome sequence of Malassezia restricta CBS 7877.</title>
        <authorList>
            <person name="Morand S.C."/>
            <person name="Bertignac M."/>
            <person name="Iltis A."/>
            <person name="Kolder I."/>
            <person name="Pirovano W."/>
            <person name="Jourdain R."/>
            <person name="Clavaud C."/>
        </authorList>
    </citation>
    <scope>NUCLEOTIDE SEQUENCE [LARGE SCALE GENOMIC DNA]</scope>
    <source>
        <strain evidence="4 5">CBS 7877</strain>
    </source>
</reference>
<organism evidence="4 5">
    <name type="scientific">Malassezia restricta (strain ATCC 96810 / NBRC 103918 / CBS 7877)</name>
    <name type="common">Seborrheic dermatitis infection agent</name>
    <dbReference type="NCBI Taxonomy" id="425264"/>
    <lineage>
        <taxon>Eukaryota</taxon>
        <taxon>Fungi</taxon>
        <taxon>Dikarya</taxon>
        <taxon>Basidiomycota</taxon>
        <taxon>Ustilaginomycotina</taxon>
        <taxon>Malasseziomycetes</taxon>
        <taxon>Malasseziales</taxon>
        <taxon>Malasseziaceae</taxon>
        <taxon>Malassezia</taxon>
    </lineage>
</organism>
<dbReference type="EMBL" id="CP033149">
    <property type="protein sequence ID" value="AYO41855.1"/>
    <property type="molecule type" value="Genomic_DNA"/>
</dbReference>
<dbReference type="PANTHER" id="PTHR22767">
    <property type="entry name" value="N-TERMINAL ACETYLTRANSFERASE-RELATED"/>
    <property type="match status" value="1"/>
</dbReference>
<dbReference type="Pfam" id="PF12569">
    <property type="entry name" value="NatA_aux_su"/>
    <property type="match status" value="2"/>
</dbReference>
<dbReference type="InterPro" id="IPR019734">
    <property type="entry name" value="TPR_rpt"/>
</dbReference>
<dbReference type="Proteomes" id="UP000269793">
    <property type="component" value="Chromosome II"/>
</dbReference>
<evidence type="ECO:0000256" key="2">
    <source>
        <dbReference type="ARBA" id="ARBA00022803"/>
    </source>
</evidence>
<evidence type="ECO:0000313" key="5">
    <source>
        <dbReference type="Proteomes" id="UP000269793"/>
    </source>
</evidence>
<keyword evidence="5" id="KW-1185">Reference proteome</keyword>
<keyword evidence="1" id="KW-0677">Repeat</keyword>